<accession>A0A5E4MZI3</accession>
<evidence type="ECO:0000256" key="3">
    <source>
        <dbReference type="PROSITE-ProRule" id="PRU00808"/>
    </source>
</evidence>
<dbReference type="InterPro" id="IPR001353">
    <property type="entry name" value="Proteasome_sua/b"/>
</dbReference>
<dbReference type="InterPro" id="IPR029055">
    <property type="entry name" value="Ntn_hydrolases_N"/>
</dbReference>
<name>A0A5E4MZI3_9HEMI</name>
<dbReference type="InterPro" id="IPR023332">
    <property type="entry name" value="Proteasome_alpha-type"/>
</dbReference>
<reference evidence="6 7" key="1">
    <citation type="submission" date="2019-08" db="EMBL/GenBank/DDBJ databases">
        <authorList>
            <person name="Alioto T."/>
            <person name="Alioto T."/>
            <person name="Gomez Garrido J."/>
        </authorList>
    </citation>
    <scope>NUCLEOTIDE SEQUENCE [LARGE SCALE GENOMIC DNA]</scope>
</reference>
<evidence type="ECO:0000259" key="5">
    <source>
        <dbReference type="PROSITE" id="PS00388"/>
    </source>
</evidence>
<keyword evidence="7" id="KW-1185">Reference proteome</keyword>
<feature type="domain" description="Proteasome alpha-type subunits" evidence="5">
    <location>
        <begin position="6"/>
        <end position="28"/>
    </location>
</feature>
<dbReference type="GO" id="GO:0005634">
    <property type="term" value="C:nucleus"/>
    <property type="evidence" value="ECO:0007669"/>
    <property type="project" value="UniProtKB-SubCell"/>
</dbReference>
<dbReference type="GO" id="GO:0006511">
    <property type="term" value="P:ubiquitin-dependent protein catabolic process"/>
    <property type="evidence" value="ECO:0007669"/>
    <property type="project" value="InterPro"/>
</dbReference>
<keyword evidence="4" id="KW-0963">Cytoplasm</keyword>
<dbReference type="AlphaFoldDB" id="A0A5E4MZI3"/>
<comment type="function">
    <text evidence="1">The proteasome is a multicatalytic proteinase complex which is characterized by its ability to cleave peptides with Arg, Phe, Tyr, Leu, and Glu adjacent to the leaving group at neutral or slightly basic pH. The proteasome has an ATP-dependent proteolytic activity.</text>
</comment>
<dbReference type="InterPro" id="IPR050115">
    <property type="entry name" value="Proteasome_alpha"/>
</dbReference>
<evidence type="ECO:0000256" key="1">
    <source>
        <dbReference type="ARBA" id="ARBA00002000"/>
    </source>
</evidence>
<dbReference type="PROSITE" id="PS51475">
    <property type="entry name" value="PROTEASOME_ALPHA_2"/>
    <property type="match status" value="1"/>
</dbReference>
<dbReference type="PROSITE" id="PS00388">
    <property type="entry name" value="PROTEASOME_ALPHA_1"/>
    <property type="match status" value="1"/>
</dbReference>
<comment type="subunit">
    <text evidence="4">The 20S proteasome core is composed of 28 subunits that are arranged in four stacked rings, resulting in a barrel-shaped structure. The two end rings are each formed by seven alpha subunits, and the two central rings are each formed by seven beta subunits.</text>
</comment>
<dbReference type="SUPFAM" id="SSF56235">
    <property type="entry name" value="N-terminal nucleophile aminohydrolases (Ntn hydrolases)"/>
    <property type="match status" value="1"/>
</dbReference>
<dbReference type="GO" id="GO:0005737">
    <property type="term" value="C:cytoplasm"/>
    <property type="evidence" value="ECO:0007669"/>
    <property type="project" value="UniProtKB-SubCell"/>
</dbReference>
<dbReference type="Pfam" id="PF10584">
    <property type="entry name" value="Proteasome_A_N"/>
    <property type="match status" value="1"/>
</dbReference>
<gene>
    <name evidence="6" type="ORF">CINCED_3A007606</name>
</gene>
<protein>
    <recommendedName>
        <fullName evidence="4">Proteasome subunit alpha type</fullName>
    </recommendedName>
</protein>
<dbReference type="Gene3D" id="3.60.20.10">
    <property type="entry name" value="Glutamine Phosphoribosylpyrophosphate, subunit 1, domain 1"/>
    <property type="match status" value="1"/>
</dbReference>
<dbReference type="OrthoDB" id="431557at2759"/>
<dbReference type="Proteomes" id="UP000325440">
    <property type="component" value="Unassembled WGS sequence"/>
</dbReference>
<proteinExistence type="inferred from homology"/>
<sequence length="176" mass="19294">MATERYSFSLTTFSPSGKLVQIEYALAAVSAGAASVGIKASNGVVVATENKRKSILYETTVEKVQKVTPNIGMVYSGMGPDYRLLVRKARKEAAQYQLKFEEEIPTALLVQEVASVMQEYTQSGGVRPFGVSLLVCGWDKTGPKLYQCDPSGAYFAWKATALGKNYVNSKQFLEKR</sequence>
<keyword evidence="2 3" id="KW-0647">Proteasome</keyword>
<organism evidence="6 7">
    <name type="scientific">Cinara cedri</name>
    <dbReference type="NCBI Taxonomy" id="506608"/>
    <lineage>
        <taxon>Eukaryota</taxon>
        <taxon>Metazoa</taxon>
        <taxon>Ecdysozoa</taxon>
        <taxon>Arthropoda</taxon>
        <taxon>Hexapoda</taxon>
        <taxon>Insecta</taxon>
        <taxon>Pterygota</taxon>
        <taxon>Neoptera</taxon>
        <taxon>Paraneoptera</taxon>
        <taxon>Hemiptera</taxon>
        <taxon>Sternorrhyncha</taxon>
        <taxon>Aphidomorpha</taxon>
        <taxon>Aphidoidea</taxon>
        <taxon>Aphididae</taxon>
        <taxon>Lachninae</taxon>
        <taxon>Cinara</taxon>
    </lineage>
</organism>
<dbReference type="InterPro" id="IPR000426">
    <property type="entry name" value="Proteasome_asu_N"/>
</dbReference>
<dbReference type="GO" id="GO:0019773">
    <property type="term" value="C:proteasome core complex, alpha-subunit complex"/>
    <property type="evidence" value="ECO:0007669"/>
    <property type="project" value="UniProtKB-UniRule"/>
</dbReference>
<dbReference type="Pfam" id="PF00227">
    <property type="entry name" value="Proteasome"/>
    <property type="match status" value="1"/>
</dbReference>
<dbReference type="EMBL" id="CABPRJ010001455">
    <property type="protein sequence ID" value="VVC37790.1"/>
    <property type="molecule type" value="Genomic_DNA"/>
</dbReference>
<evidence type="ECO:0000256" key="2">
    <source>
        <dbReference type="ARBA" id="ARBA00022942"/>
    </source>
</evidence>
<keyword evidence="4" id="KW-0539">Nucleus</keyword>
<comment type="similarity">
    <text evidence="3 4">Belongs to the peptidase T1A family.</text>
</comment>
<dbReference type="PANTHER" id="PTHR11599">
    <property type="entry name" value="PROTEASOME SUBUNIT ALPHA/BETA"/>
    <property type="match status" value="1"/>
</dbReference>
<comment type="subcellular location">
    <subcellularLocation>
        <location evidence="4">Cytoplasm</location>
    </subcellularLocation>
    <subcellularLocation>
        <location evidence="4">Nucleus</location>
    </subcellularLocation>
</comment>
<evidence type="ECO:0000256" key="4">
    <source>
        <dbReference type="RuleBase" id="RU000551"/>
    </source>
</evidence>
<evidence type="ECO:0000313" key="6">
    <source>
        <dbReference type="EMBL" id="VVC37790.1"/>
    </source>
</evidence>
<evidence type="ECO:0000313" key="7">
    <source>
        <dbReference type="Proteomes" id="UP000325440"/>
    </source>
</evidence>
<dbReference type="SMART" id="SM00948">
    <property type="entry name" value="Proteasome_A_N"/>
    <property type="match status" value="1"/>
</dbReference>